<sequence>RLSIHPSESEHLSESEHIHSTSHLSPDSAVIYPQQLGSKSFTNPGNTEPGPVGPCDSASNYLGASPKSSPAIGLDNSAAAFINSMATQMRDCAAAVAVNEQRKRLEARRHQPVQSLFRQRHLLNMDLNDNRLHRSLTSRRPMPRINLAQIPVRLFPGEMDSSTPINVETAGEANDTHLDDVLTSHSCHQSSAMLDTISPSTVMSTSSVPDSSMSRNATSLSEDEMAYYTSDLLFNTSTPDNAQPQNEARERKPLHMTTGSFLRKIESSRDRARYKVLTKATEVGDLDNR</sequence>
<gene>
    <name evidence="2" type="ORF">PXEA_LOCUS6800</name>
</gene>
<proteinExistence type="predicted"/>
<feature type="region of interest" description="Disordered" evidence="1">
    <location>
        <begin position="1"/>
        <end position="24"/>
    </location>
</feature>
<feature type="non-terminal residue" evidence="2">
    <location>
        <position position="1"/>
    </location>
</feature>
<feature type="non-terminal residue" evidence="2">
    <location>
        <position position="289"/>
    </location>
</feature>
<accession>A0A448WJR3</accession>
<evidence type="ECO:0000313" key="3">
    <source>
        <dbReference type="Proteomes" id="UP000784294"/>
    </source>
</evidence>
<dbReference type="EMBL" id="CAAALY010017542">
    <property type="protein sequence ID" value="VEL13360.1"/>
    <property type="molecule type" value="Genomic_DNA"/>
</dbReference>
<feature type="region of interest" description="Disordered" evidence="1">
    <location>
        <begin position="36"/>
        <end position="61"/>
    </location>
</feature>
<feature type="compositionally biased region" description="Basic and acidic residues" evidence="1">
    <location>
        <begin position="7"/>
        <end position="19"/>
    </location>
</feature>
<comment type="caution">
    <text evidence="2">The sequence shown here is derived from an EMBL/GenBank/DDBJ whole genome shotgun (WGS) entry which is preliminary data.</text>
</comment>
<dbReference type="Proteomes" id="UP000784294">
    <property type="component" value="Unassembled WGS sequence"/>
</dbReference>
<organism evidence="2 3">
    <name type="scientific">Protopolystoma xenopodis</name>
    <dbReference type="NCBI Taxonomy" id="117903"/>
    <lineage>
        <taxon>Eukaryota</taxon>
        <taxon>Metazoa</taxon>
        <taxon>Spiralia</taxon>
        <taxon>Lophotrochozoa</taxon>
        <taxon>Platyhelminthes</taxon>
        <taxon>Monogenea</taxon>
        <taxon>Polyopisthocotylea</taxon>
        <taxon>Polystomatidea</taxon>
        <taxon>Polystomatidae</taxon>
        <taxon>Protopolystoma</taxon>
    </lineage>
</organism>
<keyword evidence="3" id="KW-1185">Reference proteome</keyword>
<evidence type="ECO:0000256" key="1">
    <source>
        <dbReference type="SAM" id="MobiDB-lite"/>
    </source>
</evidence>
<name>A0A448WJR3_9PLAT</name>
<dbReference type="AlphaFoldDB" id="A0A448WJR3"/>
<reference evidence="2" key="1">
    <citation type="submission" date="2018-11" db="EMBL/GenBank/DDBJ databases">
        <authorList>
            <consortium name="Pathogen Informatics"/>
        </authorList>
    </citation>
    <scope>NUCLEOTIDE SEQUENCE</scope>
</reference>
<evidence type="ECO:0000313" key="2">
    <source>
        <dbReference type="EMBL" id="VEL13360.1"/>
    </source>
</evidence>
<protein>
    <submittedName>
        <fullName evidence="2">Uncharacterized protein</fullName>
    </submittedName>
</protein>
<feature type="compositionally biased region" description="Polar residues" evidence="1">
    <location>
        <begin position="36"/>
        <end position="46"/>
    </location>
</feature>